<reference evidence="1 2" key="1">
    <citation type="journal article" date="2022" name="DNA Res.">
        <title>Chromosomal-level genome assembly of the orchid tree Bauhinia variegata (Leguminosae; Cercidoideae) supports the allotetraploid origin hypothesis of Bauhinia.</title>
        <authorList>
            <person name="Zhong Y."/>
            <person name="Chen Y."/>
            <person name="Zheng D."/>
            <person name="Pang J."/>
            <person name="Liu Y."/>
            <person name="Luo S."/>
            <person name="Meng S."/>
            <person name="Qian L."/>
            <person name="Wei D."/>
            <person name="Dai S."/>
            <person name="Zhou R."/>
        </authorList>
    </citation>
    <scope>NUCLEOTIDE SEQUENCE [LARGE SCALE GENOMIC DNA]</scope>
    <source>
        <strain evidence="1">BV-YZ2020</strain>
    </source>
</reference>
<dbReference type="EMBL" id="CM039429">
    <property type="protein sequence ID" value="KAI4347846.1"/>
    <property type="molecule type" value="Genomic_DNA"/>
</dbReference>
<evidence type="ECO:0000313" key="2">
    <source>
        <dbReference type="Proteomes" id="UP000828941"/>
    </source>
</evidence>
<organism evidence="1 2">
    <name type="scientific">Bauhinia variegata</name>
    <name type="common">Purple orchid tree</name>
    <name type="synonym">Phanera variegata</name>
    <dbReference type="NCBI Taxonomy" id="167791"/>
    <lineage>
        <taxon>Eukaryota</taxon>
        <taxon>Viridiplantae</taxon>
        <taxon>Streptophyta</taxon>
        <taxon>Embryophyta</taxon>
        <taxon>Tracheophyta</taxon>
        <taxon>Spermatophyta</taxon>
        <taxon>Magnoliopsida</taxon>
        <taxon>eudicotyledons</taxon>
        <taxon>Gunneridae</taxon>
        <taxon>Pentapetalae</taxon>
        <taxon>rosids</taxon>
        <taxon>fabids</taxon>
        <taxon>Fabales</taxon>
        <taxon>Fabaceae</taxon>
        <taxon>Cercidoideae</taxon>
        <taxon>Cercideae</taxon>
        <taxon>Bauhiniinae</taxon>
        <taxon>Bauhinia</taxon>
    </lineage>
</organism>
<proteinExistence type="predicted"/>
<protein>
    <submittedName>
        <fullName evidence="1">Uncharacterized protein</fullName>
    </submittedName>
</protein>
<gene>
    <name evidence="1" type="ORF">L6164_008623</name>
</gene>
<sequence>MNNIEFAIEMQGDPTYLVVENDKTLATYASMQCAHIWVAWCCEMLLKTSSSVNAMVLNTTTKAGLSEALLLCRWR</sequence>
<name>A0ACB9PHC0_BAUVA</name>
<evidence type="ECO:0000313" key="1">
    <source>
        <dbReference type="EMBL" id="KAI4347846.1"/>
    </source>
</evidence>
<keyword evidence="2" id="KW-1185">Reference proteome</keyword>
<dbReference type="Proteomes" id="UP000828941">
    <property type="component" value="Chromosome 4"/>
</dbReference>
<comment type="caution">
    <text evidence="1">The sequence shown here is derived from an EMBL/GenBank/DDBJ whole genome shotgun (WGS) entry which is preliminary data.</text>
</comment>
<accession>A0ACB9PHC0</accession>